<feature type="domain" description="Alanyl-transfer RNA synthetases family profile" evidence="5">
    <location>
        <begin position="1"/>
        <end position="222"/>
    </location>
</feature>
<dbReference type="InterPro" id="IPR012947">
    <property type="entry name" value="tRNA_SAD"/>
</dbReference>
<dbReference type="InterPro" id="IPR018165">
    <property type="entry name" value="Ala-tRNA-synth_IIc_core"/>
</dbReference>
<accession>A0A0M0G0U8</accession>
<dbReference type="PATRIC" id="fig|189381.12.peg.3949"/>
<dbReference type="InterPro" id="IPR051335">
    <property type="entry name" value="Alanyl-tRNA_Editing_Enzymes"/>
</dbReference>
<dbReference type="Pfam" id="PF02272">
    <property type="entry name" value="DHHA1"/>
    <property type="match status" value="1"/>
</dbReference>
<keyword evidence="6" id="KW-0436">Ligase</keyword>
<dbReference type="Gene3D" id="3.30.980.10">
    <property type="entry name" value="Threonyl-trna Synthetase, Chain A, domain 2"/>
    <property type="match status" value="1"/>
</dbReference>
<dbReference type="AlphaFoldDB" id="A0A0M0G0U8"/>
<comment type="caution">
    <text evidence="6">The sequence shown here is derived from an EMBL/GenBank/DDBJ whole genome shotgun (WGS) entry which is preliminary data.</text>
</comment>
<comment type="subcellular location">
    <subcellularLocation>
        <location evidence="2">Cytoplasm</location>
    </subcellularLocation>
</comment>
<dbReference type="GO" id="GO:0005524">
    <property type="term" value="F:ATP binding"/>
    <property type="evidence" value="ECO:0007669"/>
    <property type="project" value="InterPro"/>
</dbReference>
<keyword evidence="6" id="KW-0030">Aminoacyl-tRNA synthetase</keyword>
<protein>
    <submittedName>
        <fullName evidence="6">Alanyl-tRNA synthetase</fullName>
    </submittedName>
</protein>
<evidence type="ECO:0000256" key="2">
    <source>
        <dbReference type="ARBA" id="ARBA00004496"/>
    </source>
</evidence>
<evidence type="ECO:0000313" key="7">
    <source>
        <dbReference type="Proteomes" id="UP000037405"/>
    </source>
</evidence>
<dbReference type="OrthoDB" id="9812949at2"/>
<evidence type="ECO:0000256" key="1">
    <source>
        <dbReference type="ARBA" id="ARBA00001947"/>
    </source>
</evidence>
<dbReference type="PANTHER" id="PTHR43462">
    <property type="entry name" value="ALANYL-TRNA EDITING PROTEIN"/>
    <property type="match status" value="1"/>
</dbReference>
<sequence length="397" mass="44589">MTVKRYYADAYRSTFTTTINELAQDEKGRWYAILEETCFYPTGGGQPHDTGMLGGRRVLEVENVNGEIRHYLDAPLEEGVTINGNIDWDRRFDHMQQHAGQHILSASFIESLGYETISFHLGQETLTIDLEIPDLTREEAKRAEALANQVIREARPIETKWVTEGELGDYPLRKQPDVDGPIRLVIIPDFDYNGCGGTHPASTSEVGGIKILDWEKHKSHIRLRFICGDRIRTHLQAKHDLLRDLTGIIQAPEEGMKEAVLRMIDRQKDIEKELEGVKVEYLKLEADVLVNSVQEVAGHLLLSRVYDERPIKELQGLAQQITARNEDVVVLFAVKNGAKLQLVGARGKASTAALKESVRPVFDLINGKGGGKDAFVQGGGEAIISKEELMDEWIRQL</sequence>
<dbReference type="GO" id="GO:0004813">
    <property type="term" value="F:alanine-tRNA ligase activity"/>
    <property type="evidence" value="ECO:0007669"/>
    <property type="project" value="InterPro"/>
</dbReference>
<dbReference type="GO" id="GO:0005737">
    <property type="term" value="C:cytoplasm"/>
    <property type="evidence" value="ECO:0007669"/>
    <property type="project" value="UniProtKB-SubCell"/>
</dbReference>
<evidence type="ECO:0000313" key="6">
    <source>
        <dbReference type="EMBL" id="KON83403.1"/>
    </source>
</evidence>
<dbReference type="SUPFAM" id="SSF55186">
    <property type="entry name" value="ThrRS/AlaRS common domain"/>
    <property type="match status" value="1"/>
</dbReference>
<keyword evidence="7" id="KW-1185">Reference proteome</keyword>
<dbReference type="SMART" id="SM00863">
    <property type="entry name" value="tRNA_SAD"/>
    <property type="match status" value="1"/>
</dbReference>
<dbReference type="InterPro" id="IPR018163">
    <property type="entry name" value="Thr/Ala-tRNA-synth_IIc_edit"/>
</dbReference>
<dbReference type="Gene3D" id="3.10.310.40">
    <property type="match status" value="1"/>
</dbReference>
<comment type="cofactor">
    <cofactor evidence="1">
        <name>Zn(2+)</name>
        <dbReference type="ChEBI" id="CHEBI:29105"/>
    </cofactor>
</comment>
<evidence type="ECO:0000256" key="4">
    <source>
        <dbReference type="ARBA" id="ARBA00022833"/>
    </source>
</evidence>
<dbReference type="PANTHER" id="PTHR43462:SF1">
    <property type="entry name" value="ALANYL-TRNA EDITING PROTEIN AARSD1"/>
    <property type="match status" value="1"/>
</dbReference>
<proteinExistence type="predicted"/>
<dbReference type="GO" id="GO:0006419">
    <property type="term" value="P:alanyl-tRNA aminoacylation"/>
    <property type="evidence" value="ECO:0007669"/>
    <property type="project" value="InterPro"/>
</dbReference>
<dbReference type="SUPFAM" id="SSF50447">
    <property type="entry name" value="Translation proteins"/>
    <property type="match status" value="1"/>
</dbReference>
<name>A0A0M0G0U8_9BACI</name>
<gene>
    <name evidence="6" type="ORF">AF331_18115</name>
</gene>
<evidence type="ECO:0000259" key="5">
    <source>
        <dbReference type="PROSITE" id="PS50860"/>
    </source>
</evidence>
<dbReference type="RefSeq" id="WP_053429456.1">
    <property type="nucleotide sequence ID" value="NZ_JAUKEI010000013.1"/>
</dbReference>
<dbReference type="Pfam" id="PF07973">
    <property type="entry name" value="tRNA_SAD"/>
    <property type="match status" value="1"/>
</dbReference>
<evidence type="ECO:0000256" key="3">
    <source>
        <dbReference type="ARBA" id="ARBA00022723"/>
    </source>
</evidence>
<dbReference type="Gene3D" id="2.40.30.130">
    <property type="match status" value="1"/>
</dbReference>
<dbReference type="Proteomes" id="UP000037405">
    <property type="component" value="Unassembled WGS sequence"/>
</dbReference>
<dbReference type="STRING" id="189381.GCA_900166615_00747"/>
<dbReference type="InterPro" id="IPR003156">
    <property type="entry name" value="DHHA1_dom"/>
</dbReference>
<keyword evidence="3" id="KW-0479">Metal-binding</keyword>
<dbReference type="EMBL" id="LGUE01000006">
    <property type="protein sequence ID" value="KON83403.1"/>
    <property type="molecule type" value="Genomic_DNA"/>
</dbReference>
<reference evidence="7" key="1">
    <citation type="submission" date="2015-07" db="EMBL/GenBank/DDBJ databases">
        <title>Fjat-14235 jcm11544.</title>
        <authorList>
            <person name="Liu B."/>
            <person name="Wang J."/>
            <person name="Zhu Y."/>
            <person name="Liu G."/>
            <person name="Chen Q."/>
            <person name="Chen Z."/>
            <person name="Lan J."/>
            <person name="Che J."/>
            <person name="Ge C."/>
            <person name="Shi H."/>
            <person name="Pan Z."/>
            <person name="Liu X."/>
        </authorList>
    </citation>
    <scope>NUCLEOTIDE SEQUENCE [LARGE SCALE GENOMIC DNA]</scope>
    <source>
        <strain evidence="7">JCM 11544</strain>
    </source>
</reference>
<dbReference type="PROSITE" id="PS50860">
    <property type="entry name" value="AA_TRNA_LIGASE_II_ALA"/>
    <property type="match status" value="1"/>
</dbReference>
<dbReference type="GO" id="GO:0003676">
    <property type="term" value="F:nucleic acid binding"/>
    <property type="evidence" value="ECO:0007669"/>
    <property type="project" value="InterPro"/>
</dbReference>
<dbReference type="GO" id="GO:0046872">
    <property type="term" value="F:metal ion binding"/>
    <property type="evidence" value="ECO:0007669"/>
    <property type="project" value="UniProtKB-KW"/>
</dbReference>
<dbReference type="InterPro" id="IPR009000">
    <property type="entry name" value="Transl_B-barrel_sf"/>
</dbReference>
<keyword evidence="4" id="KW-0862">Zinc</keyword>
<organism evidence="6 7">
    <name type="scientific">Rossellomorea marisflavi</name>
    <dbReference type="NCBI Taxonomy" id="189381"/>
    <lineage>
        <taxon>Bacteria</taxon>
        <taxon>Bacillati</taxon>
        <taxon>Bacillota</taxon>
        <taxon>Bacilli</taxon>
        <taxon>Bacillales</taxon>
        <taxon>Bacillaceae</taxon>
        <taxon>Rossellomorea</taxon>
    </lineage>
</organism>
<dbReference type="GO" id="GO:0002161">
    <property type="term" value="F:aminoacyl-tRNA deacylase activity"/>
    <property type="evidence" value="ECO:0007669"/>
    <property type="project" value="UniProtKB-ARBA"/>
</dbReference>